<dbReference type="Proteomes" id="UP001375240">
    <property type="component" value="Unassembled WGS sequence"/>
</dbReference>
<accession>A0AAV9UGI7</accession>
<reference evidence="2 3" key="1">
    <citation type="submission" date="2019-10" db="EMBL/GenBank/DDBJ databases">
        <authorList>
            <person name="Palmer J.M."/>
        </authorList>
    </citation>
    <scope>NUCLEOTIDE SEQUENCE [LARGE SCALE GENOMIC DNA]</scope>
    <source>
        <strain evidence="2 3">TWF696</strain>
    </source>
</reference>
<evidence type="ECO:0000313" key="2">
    <source>
        <dbReference type="EMBL" id="KAK6341207.1"/>
    </source>
</evidence>
<feature type="region of interest" description="Disordered" evidence="1">
    <location>
        <begin position="100"/>
        <end position="150"/>
    </location>
</feature>
<feature type="compositionally biased region" description="Polar residues" evidence="1">
    <location>
        <begin position="318"/>
        <end position="333"/>
    </location>
</feature>
<feature type="compositionally biased region" description="Low complexity" evidence="1">
    <location>
        <begin position="26"/>
        <end position="46"/>
    </location>
</feature>
<evidence type="ECO:0000256" key="1">
    <source>
        <dbReference type="SAM" id="MobiDB-lite"/>
    </source>
</evidence>
<protein>
    <submittedName>
        <fullName evidence="2">Uncharacterized protein</fullName>
    </submittedName>
</protein>
<dbReference type="EMBL" id="JAVHNQ010000007">
    <property type="protein sequence ID" value="KAK6341207.1"/>
    <property type="molecule type" value="Genomic_DNA"/>
</dbReference>
<feature type="compositionally biased region" description="Polar residues" evidence="1">
    <location>
        <begin position="8"/>
        <end position="24"/>
    </location>
</feature>
<sequence>MPKRSSRRQPFNYTYKPSYQSSNRPAPHAHVAVASSSALSSSSSDAVAADPNASVTQLLNHLRLTQTPAARDDHPVDASPSLILTPAPTVHPSLQALLGIADSQPPLPPQPRARGFAVPNSWRTRNGVDPYRRLHDGQSTTSSASGFEARGSSTFPTFEVGAFDQLDDDADLPVPSLVSLCLRSVAHNWAFHVVYDRYFLRELRASHKSLLLAHLAACTLSRRQQYVDEADVLAGSIDKGSFELLFRAPFPDDAQTDIEALTAEQAQEIDRTLPMSGTEHVTHLNFAGSIGYSISLRQLAKLLTRKMNTNPARGPPFTNRNSHPPTQDIQPPQASEKGKDVLDSWEDFNDDDDSAPPIPALRTRHFASLTHLSLAYPKPAAAAVPLPDLLKLAADAVPTITHLSLAGWPLPTVSSSSSTAAIMATSLVESIRASTSMHIKRLSQSLICLRHLDVSDCDADMYLALEDADWIECWRKVDEVVVRQGRALSARGVKVLQERDRAARALEGVVRGLRRVGGGSVCRFVYGDGEGEEDGYQYIG</sequence>
<proteinExistence type="predicted"/>
<comment type="caution">
    <text evidence="2">The sequence shown here is derived from an EMBL/GenBank/DDBJ whole genome shotgun (WGS) entry which is preliminary data.</text>
</comment>
<organism evidence="2 3">
    <name type="scientific">Orbilia brochopaga</name>
    <dbReference type="NCBI Taxonomy" id="3140254"/>
    <lineage>
        <taxon>Eukaryota</taxon>
        <taxon>Fungi</taxon>
        <taxon>Dikarya</taxon>
        <taxon>Ascomycota</taxon>
        <taxon>Pezizomycotina</taxon>
        <taxon>Orbiliomycetes</taxon>
        <taxon>Orbiliales</taxon>
        <taxon>Orbiliaceae</taxon>
        <taxon>Orbilia</taxon>
    </lineage>
</organism>
<gene>
    <name evidence="2" type="ORF">TWF696_008293</name>
</gene>
<feature type="compositionally biased region" description="Polar residues" evidence="1">
    <location>
        <begin position="137"/>
        <end position="150"/>
    </location>
</feature>
<feature type="compositionally biased region" description="Acidic residues" evidence="1">
    <location>
        <begin position="343"/>
        <end position="354"/>
    </location>
</feature>
<feature type="region of interest" description="Disordered" evidence="1">
    <location>
        <begin position="1"/>
        <end position="46"/>
    </location>
</feature>
<keyword evidence="3" id="KW-1185">Reference proteome</keyword>
<evidence type="ECO:0000313" key="3">
    <source>
        <dbReference type="Proteomes" id="UP001375240"/>
    </source>
</evidence>
<dbReference type="AlphaFoldDB" id="A0AAV9UGI7"/>
<feature type="region of interest" description="Disordered" evidence="1">
    <location>
        <begin position="308"/>
        <end position="357"/>
    </location>
</feature>
<name>A0AAV9UGI7_9PEZI</name>